<dbReference type="PANTHER" id="PTHR39428:SF1">
    <property type="entry name" value="F420H(2)-DEPENDENT QUINONE REDUCTASE RV1261C"/>
    <property type="match status" value="1"/>
</dbReference>
<evidence type="ECO:0000313" key="4">
    <source>
        <dbReference type="Proteomes" id="UP000292027"/>
    </source>
</evidence>
<dbReference type="InterPro" id="IPR004378">
    <property type="entry name" value="F420H2_quin_Rdtase"/>
</dbReference>
<sequence>MSFDSRAGTRGARQPNGRAWRLLNKLVAPVIRRRGGRVIGIDILVLHTIGRRSGEVRVTPVSWLPAADGSRLLIASAAGAPGNPAWYYNLAAHPDQVRIEVGNKTIDVRAEQLHGAARAEEWERIIAIAPRFAGYQQKTDRELPIIKLTEHD</sequence>
<dbReference type="PANTHER" id="PTHR39428">
    <property type="entry name" value="F420H(2)-DEPENDENT QUINONE REDUCTASE RV1261C"/>
    <property type="match status" value="1"/>
</dbReference>
<dbReference type="OrthoDB" id="8225825at2"/>
<dbReference type="EMBL" id="SHKR01000002">
    <property type="protein sequence ID" value="RZU24320.1"/>
    <property type="molecule type" value="Genomic_DNA"/>
</dbReference>
<comment type="similarity">
    <text evidence="1">Belongs to the F420H(2)-dependent quinone reductase family.</text>
</comment>
<dbReference type="Proteomes" id="UP000292027">
    <property type="component" value="Unassembled WGS sequence"/>
</dbReference>
<keyword evidence="4" id="KW-1185">Reference proteome</keyword>
<dbReference type="NCBIfam" id="TIGR00026">
    <property type="entry name" value="hi_GC_TIGR00026"/>
    <property type="match status" value="1"/>
</dbReference>
<dbReference type="Gene3D" id="2.30.110.10">
    <property type="entry name" value="Electron Transport, Fmn-binding Protein, Chain A"/>
    <property type="match status" value="1"/>
</dbReference>
<evidence type="ECO:0000256" key="2">
    <source>
        <dbReference type="ARBA" id="ARBA00049106"/>
    </source>
</evidence>
<gene>
    <name evidence="3" type="ORF">EV645_0280</name>
</gene>
<reference evidence="3 4" key="1">
    <citation type="journal article" date="2015" name="Stand. Genomic Sci.">
        <title>Genomic Encyclopedia of Bacterial and Archaeal Type Strains, Phase III: the genomes of soil and plant-associated and newly described type strains.</title>
        <authorList>
            <person name="Whitman W.B."/>
            <person name="Woyke T."/>
            <person name="Klenk H.P."/>
            <person name="Zhou Y."/>
            <person name="Lilburn T.G."/>
            <person name="Beck B.J."/>
            <person name="De Vos P."/>
            <person name="Vandamme P."/>
            <person name="Eisen J.A."/>
            <person name="Garrity G."/>
            <person name="Hugenholtz P."/>
            <person name="Kyrpides N.C."/>
        </authorList>
    </citation>
    <scope>NUCLEOTIDE SEQUENCE [LARGE SCALE GENOMIC DNA]</scope>
    <source>
        <strain evidence="3 4">VKM Ac-2540</strain>
    </source>
</reference>
<comment type="caution">
    <text evidence="3">The sequence shown here is derived from an EMBL/GenBank/DDBJ whole genome shotgun (WGS) entry which is preliminary data.</text>
</comment>
<evidence type="ECO:0000313" key="3">
    <source>
        <dbReference type="EMBL" id="RZU24320.1"/>
    </source>
</evidence>
<organism evidence="3 4">
    <name type="scientific">Kribbella rubisoli</name>
    <dbReference type="NCBI Taxonomy" id="3075929"/>
    <lineage>
        <taxon>Bacteria</taxon>
        <taxon>Bacillati</taxon>
        <taxon>Actinomycetota</taxon>
        <taxon>Actinomycetes</taxon>
        <taxon>Propionibacteriales</taxon>
        <taxon>Kribbellaceae</taxon>
        <taxon>Kribbella</taxon>
    </lineage>
</organism>
<comment type="catalytic activity">
    <reaction evidence="2">
        <text>oxidized coenzyme F420-(gamma-L-Glu)(n) + a quinol + H(+) = reduced coenzyme F420-(gamma-L-Glu)(n) + a quinone</text>
        <dbReference type="Rhea" id="RHEA:39663"/>
        <dbReference type="Rhea" id="RHEA-COMP:12939"/>
        <dbReference type="Rhea" id="RHEA-COMP:14378"/>
        <dbReference type="ChEBI" id="CHEBI:15378"/>
        <dbReference type="ChEBI" id="CHEBI:24646"/>
        <dbReference type="ChEBI" id="CHEBI:132124"/>
        <dbReference type="ChEBI" id="CHEBI:133980"/>
        <dbReference type="ChEBI" id="CHEBI:139511"/>
    </reaction>
</comment>
<dbReference type="GO" id="GO:0005886">
    <property type="term" value="C:plasma membrane"/>
    <property type="evidence" value="ECO:0007669"/>
    <property type="project" value="TreeGrafter"/>
</dbReference>
<name>A0A4Q7XKM1_9ACTN</name>
<proteinExistence type="inferred from homology"/>
<accession>A0A4Q7XKM1</accession>
<dbReference type="InterPro" id="IPR012349">
    <property type="entry name" value="Split_barrel_FMN-bd"/>
</dbReference>
<dbReference type="RefSeq" id="WP_130438874.1">
    <property type="nucleotide sequence ID" value="NZ_SHKR01000002.1"/>
</dbReference>
<protein>
    <submittedName>
        <fullName evidence="3">Deazaflavin-dependent oxidoreductase (Nitroreductase family)</fullName>
    </submittedName>
</protein>
<evidence type="ECO:0000256" key="1">
    <source>
        <dbReference type="ARBA" id="ARBA00008710"/>
    </source>
</evidence>
<dbReference type="GO" id="GO:0016491">
    <property type="term" value="F:oxidoreductase activity"/>
    <property type="evidence" value="ECO:0007669"/>
    <property type="project" value="InterPro"/>
</dbReference>
<dbReference type="GO" id="GO:0070967">
    <property type="term" value="F:coenzyme F420 binding"/>
    <property type="evidence" value="ECO:0007669"/>
    <property type="project" value="TreeGrafter"/>
</dbReference>
<dbReference type="Pfam" id="PF04075">
    <property type="entry name" value="F420H2_quin_red"/>
    <property type="match status" value="1"/>
</dbReference>
<dbReference type="AlphaFoldDB" id="A0A4Q7XKM1"/>